<dbReference type="AlphaFoldDB" id="E8U5M4"/>
<sequence>MPYATVRPAAPTDAHTLALLHNSTTEPHFHTTAARQHTRLSKPNHTPTLVLEQHGRLLGAMTLWLNPDHPAHLWIGPMLHPDERTTATATHLLTAARHHARTHGAAHLWLSLREDYLPTAPDPLTHGFHEVHRTFGGGFHLTTPPLNPDRFSVPGISIQPALPHRDDPRLAALYALTRHDKVTADPTIPPASDTLHTPDQLWAQAFIATHGEDLIGLAVPERSGLGAWNALLTVHPHHRHRGLGTALQAHVNAALHHAGTPFLNTAGVTTDAAYLRVLTRLGARIEPDWIAYRAPVDA</sequence>
<name>E8U5M4_DEIML</name>
<accession>E8U5M4</accession>
<dbReference type="OrthoDB" id="60324at2"/>
<gene>
    <name evidence="4" type="ordered locus">Deima_0707</name>
</gene>
<evidence type="ECO:0000256" key="2">
    <source>
        <dbReference type="ARBA" id="ARBA00023315"/>
    </source>
</evidence>
<dbReference type="CDD" id="cd04301">
    <property type="entry name" value="NAT_SF"/>
    <property type="match status" value="1"/>
</dbReference>
<dbReference type="RefSeq" id="WP_013555868.1">
    <property type="nucleotide sequence ID" value="NC_014958.1"/>
</dbReference>
<dbReference type="GO" id="GO:0016747">
    <property type="term" value="F:acyltransferase activity, transferring groups other than amino-acyl groups"/>
    <property type="evidence" value="ECO:0007669"/>
    <property type="project" value="InterPro"/>
</dbReference>
<keyword evidence="2" id="KW-0012">Acyltransferase</keyword>
<dbReference type="Pfam" id="PF00583">
    <property type="entry name" value="Acetyltransf_1"/>
    <property type="match status" value="1"/>
</dbReference>
<dbReference type="InterPro" id="IPR050832">
    <property type="entry name" value="Bact_Acetyltransf"/>
</dbReference>
<organism evidence="4 5">
    <name type="scientific">Deinococcus maricopensis (strain DSM 21211 / LMG 22137 / NRRL B-23946 / LB-34)</name>
    <dbReference type="NCBI Taxonomy" id="709986"/>
    <lineage>
        <taxon>Bacteria</taxon>
        <taxon>Thermotogati</taxon>
        <taxon>Deinococcota</taxon>
        <taxon>Deinococci</taxon>
        <taxon>Deinococcales</taxon>
        <taxon>Deinococcaceae</taxon>
        <taxon>Deinococcus</taxon>
    </lineage>
</organism>
<dbReference type="PANTHER" id="PTHR43877">
    <property type="entry name" value="AMINOALKYLPHOSPHONATE N-ACETYLTRANSFERASE-RELATED-RELATED"/>
    <property type="match status" value="1"/>
</dbReference>
<dbReference type="Gene3D" id="3.40.630.30">
    <property type="match status" value="1"/>
</dbReference>
<evidence type="ECO:0000313" key="4">
    <source>
        <dbReference type="EMBL" id="ADV66363.1"/>
    </source>
</evidence>
<keyword evidence="5" id="KW-1185">Reference proteome</keyword>
<evidence type="ECO:0000259" key="3">
    <source>
        <dbReference type="PROSITE" id="PS51186"/>
    </source>
</evidence>
<feature type="domain" description="N-acetyltransferase" evidence="3">
    <location>
        <begin position="4"/>
        <end position="150"/>
    </location>
</feature>
<dbReference type="InterPro" id="IPR016181">
    <property type="entry name" value="Acyl_CoA_acyltransferase"/>
</dbReference>
<dbReference type="eggNOG" id="COG0454">
    <property type="taxonomic scope" value="Bacteria"/>
</dbReference>
<reference evidence="5" key="2">
    <citation type="submission" date="2011-01" db="EMBL/GenBank/DDBJ databases">
        <title>The complete genome of Deinococcus maricopensis DSM 21211.</title>
        <authorList>
            <consortium name="US DOE Joint Genome Institute (JGI-PGF)"/>
            <person name="Lucas S."/>
            <person name="Copeland A."/>
            <person name="Lapidus A."/>
            <person name="Goodwin L."/>
            <person name="Pitluck S."/>
            <person name="Kyrpides N."/>
            <person name="Mavromatis K."/>
            <person name="Pagani I."/>
            <person name="Ivanova N."/>
            <person name="Ovchinnikova G."/>
            <person name="Zeytun A."/>
            <person name="Detter J.C."/>
            <person name="Han C."/>
            <person name="Land M."/>
            <person name="Hauser L."/>
            <person name="Markowitz V."/>
            <person name="Cheng J.-F."/>
            <person name="Hugenholtz P."/>
            <person name="Woyke T."/>
            <person name="Wu D."/>
            <person name="Pukall R."/>
            <person name="Gehrich-Schroeter G."/>
            <person name="Brambilla E."/>
            <person name="Klenk H.-P."/>
            <person name="Eisen J.A."/>
        </authorList>
    </citation>
    <scope>NUCLEOTIDE SEQUENCE [LARGE SCALE GENOMIC DNA]</scope>
    <source>
        <strain evidence="5">DSM 21211 / LMG 22137 / NRRL B-23946 / LB-34</strain>
    </source>
</reference>
<evidence type="ECO:0000256" key="1">
    <source>
        <dbReference type="ARBA" id="ARBA00022679"/>
    </source>
</evidence>
<reference evidence="4 5" key="1">
    <citation type="journal article" date="2011" name="Stand. Genomic Sci.">
        <title>Complete genome sequence of Deinococcus maricopensis type strain (LB-34).</title>
        <authorList>
            <person name="Pukall R."/>
            <person name="Zeytun A."/>
            <person name="Lucas S."/>
            <person name="Lapidus A."/>
            <person name="Hammon N."/>
            <person name="Deshpande S."/>
            <person name="Nolan M."/>
            <person name="Cheng J.F."/>
            <person name="Pitluck S."/>
            <person name="Liolios K."/>
            <person name="Pagani I."/>
            <person name="Mikhailova N."/>
            <person name="Ivanova N."/>
            <person name="Mavromatis K."/>
            <person name="Pati A."/>
            <person name="Tapia R."/>
            <person name="Han C."/>
            <person name="Goodwin L."/>
            <person name="Chen A."/>
            <person name="Palaniappan K."/>
            <person name="Land M."/>
            <person name="Hauser L."/>
            <person name="Chang Y.J."/>
            <person name="Jeffries C.D."/>
            <person name="Brambilla E.M."/>
            <person name="Rohde M."/>
            <person name="Goker M."/>
            <person name="Detter J.C."/>
            <person name="Woyke T."/>
            <person name="Bristow J."/>
            <person name="Eisen J.A."/>
            <person name="Markowitz V."/>
            <person name="Hugenholtz P."/>
            <person name="Kyrpides N.C."/>
            <person name="Klenk H.P."/>
        </authorList>
    </citation>
    <scope>NUCLEOTIDE SEQUENCE [LARGE SCALE GENOMIC DNA]</scope>
    <source>
        <strain evidence="5">DSM 21211 / LMG 22137 / NRRL B-23946 / LB-34</strain>
    </source>
</reference>
<dbReference type="KEGG" id="dmr:Deima_0707"/>
<dbReference type="SUPFAM" id="SSF55729">
    <property type="entry name" value="Acyl-CoA N-acyltransferases (Nat)"/>
    <property type="match status" value="2"/>
</dbReference>
<dbReference type="InterPro" id="IPR000182">
    <property type="entry name" value="GNAT_dom"/>
</dbReference>
<dbReference type="PROSITE" id="PS51186">
    <property type="entry name" value="GNAT"/>
    <property type="match status" value="2"/>
</dbReference>
<dbReference type="PANTHER" id="PTHR43877:SF1">
    <property type="entry name" value="ACETYLTRANSFERASE"/>
    <property type="match status" value="1"/>
</dbReference>
<feature type="domain" description="N-acetyltransferase" evidence="3">
    <location>
        <begin position="156"/>
        <end position="298"/>
    </location>
</feature>
<evidence type="ECO:0000313" key="5">
    <source>
        <dbReference type="Proteomes" id="UP000008635"/>
    </source>
</evidence>
<dbReference type="EMBL" id="CP002454">
    <property type="protein sequence ID" value="ADV66363.1"/>
    <property type="molecule type" value="Genomic_DNA"/>
</dbReference>
<dbReference type="STRING" id="709986.Deima_0707"/>
<dbReference type="Proteomes" id="UP000008635">
    <property type="component" value="Chromosome"/>
</dbReference>
<protein>
    <submittedName>
        <fullName evidence="4">GCN5-related N-acetyltransferase</fullName>
    </submittedName>
</protein>
<proteinExistence type="predicted"/>
<dbReference type="HOGENOM" id="CLU_899327_0_0_0"/>
<keyword evidence="1 4" id="KW-0808">Transferase</keyword>